<dbReference type="InterPro" id="IPR028939">
    <property type="entry name" value="P5C_Rdtase_cat_N"/>
</dbReference>
<dbReference type="Pfam" id="PF14748">
    <property type="entry name" value="P5CR_dimer"/>
    <property type="match status" value="1"/>
</dbReference>
<keyword evidence="20" id="KW-1185">Reference proteome</keyword>
<comment type="catalytic activity">
    <reaction evidence="16">
        <text>L-proline + NADP(+) = (S)-1-pyrroline-5-carboxylate + NADPH + 2 H(+)</text>
        <dbReference type="Rhea" id="RHEA:14109"/>
        <dbReference type="ChEBI" id="CHEBI:15378"/>
        <dbReference type="ChEBI" id="CHEBI:17388"/>
        <dbReference type="ChEBI" id="CHEBI:57783"/>
        <dbReference type="ChEBI" id="CHEBI:58349"/>
        <dbReference type="ChEBI" id="CHEBI:60039"/>
        <dbReference type="EC" id="1.5.1.2"/>
    </reaction>
</comment>
<evidence type="ECO:0000256" key="10">
    <source>
        <dbReference type="ARBA" id="ARBA00023002"/>
    </source>
</evidence>
<dbReference type="Gene3D" id="1.10.3730.10">
    <property type="entry name" value="ProC C-terminal domain-like"/>
    <property type="match status" value="1"/>
</dbReference>
<evidence type="ECO:0000256" key="1">
    <source>
        <dbReference type="ARBA" id="ARBA00004496"/>
    </source>
</evidence>
<dbReference type="NCBIfam" id="TIGR00112">
    <property type="entry name" value="proC"/>
    <property type="match status" value="1"/>
</dbReference>
<reference evidence="21" key="1">
    <citation type="submission" date="2025-08" db="UniProtKB">
        <authorList>
            <consortium name="RefSeq"/>
        </authorList>
    </citation>
    <scope>IDENTIFICATION</scope>
    <source>
        <tissue evidence="21">Tentacle</tissue>
    </source>
</reference>
<dbReference type="PANTHER" id="PTHR11645:SF0">
    <property type="entry name" value="PYRROLINE-5-CARBOXYLATE REDUCTASE 3"/>
    <property type="match status" value="1"/>
</dbReference>
<dbReference type="InParanoid" id="A0A6P8IUV2"/>
<dbReference type="GO" id="GO:0004735">
    <property type="term" value="F:pyrroline-5-carboxylate reductase activity"/>
    <property type="evidence" value="ECO:0007669"/>
    <property type="project" value="UniProtKB-EC"/>
</dbReference>
<sequence>MADQKELRIGFVGGGNMAFAMARGFIKSELVKPENIIISTLSDRGVGKWKEMNCRATKINHEVVKNSEIVFIGVKPHIVRTVMKELQNDFTKDHLVVSIAAGVTLATFESFGVRRMVRVMPSLPCAVQQGASAFSCGSNVTREDAALVHRLMSSVGYVEEVKESLIDVVASISGSGSAFLYLVTEALADGAVKAGLPRPSAMAFAAHTVQGAGAVVNQTGKHPAQLKDETCSAGGSTIVGIHELEKVGVRGAFISAVECATKRAKELGN</sequence>
<feature type="binding site" evidence="17">
    <location>
        <position position="40"/>
    </location>
    <ligand>
        <name>NADP(+)</name>
        <dbReference type="ChEBI" id="CHEBI:58349"/>
    </ligand>
</feature>
<evidence type="ECO:0000256" key="12">
    <source>
        <dbReference type="ARBA" id="ARBA00039786"/>
    </source>
</evidence>
<dbReference type="FunFam" id="1.10.3730.10:FF:000001">
    <property type="entry name" value="Pyrroline-5-carboxylate reductase"/>
    <property type="match status" value="1"/>
</dbReference>
<evidence type="ECO:0000256" key="9">
    <source>
        <dbReference type="ARBA" id="ARBA00022857"/>
    </source>
</evidence>
<dbReference type="InterPro" id="IPR000304">
    <property type="entry name" value="Pyrroline-COOH_reductase"/>
</dbReference>
<evidence type="ECO:0000256" key="2">
    <source>
        <dbReference type="ARBA" id="ARBA00005205"/>
    </source>
</evidence>
<dbReference type="GO" id="GO:0055129">
    <property type="term" value="P:L-proline biosynthetic process"/>
    <property type="evidence" value="ECO:0007669"/>
    <property type="project" value="UniProtKB-UniPathway"/>
</dbReference>
<dbReference type="InterPro" id="IPR008927">
    <property type="entry name" value="6-PGluconate_DH-like_C_sf"/>
</dbReference>
<evidence type="ECO:0000259" key="18">
    <source>
        <dbReference type="Pfam" id="PF03807"/>
    </source>
</evidence>
<comment type="subunit">
    <text evidence="11">Homodecamer; composed of 5 homodimers.</text>
</comment>
<keyword evidence="6" id="KW-0963">Cytoplasm</keyword>
<dbReference type="InterPro" id="IPR029036">
    <property type="entry name" value="P5CR_dimer"/>
</dbReference>
<evidence type="ECO:0000256" key="16">
    <source>
        <dbReference type="ARBA" id="ARBA00052690"/>
    </source>
</evidence>
<dbReference type="FunFam" id="3.40.50.720:FF:000190">
    <property type="entry name" value="Pyrroline-5-carboxylate reductase"/>
    <property type="match status" value="1"/>
</dbReference>
<comment type="catalytic activity">
    <reaction evidence="15">
        <text>L-proline + NAD(+) = (S)-1-pyrroline-5-carboxylate + NADH + 2 H(+)</text>
        <dbReference type="Rhea" id="RHEA:14105"/>
        <dbReference type="ChEBI" id="CHEBI:15378"/>
        <dbReference type="ChEBI" id="CHEBI:17388"/>
        <dbReference type="ChEBI" id="CHEBI:57540"/>
        <dbReference type="ChEBI" id="CHEBI:57945"/>
        <dbReference type="ChEBI" id="CHEBI:60039"/>
        <dbReference type="EC" id="1.5.1.2"/>
    </reaction>
</comment>
<keyword evidence="7" id="KW-0028">Amino-acid biosynthesis</keyword>
<dbReference type="KEGG" id="aten:116305329"/>
<accession>A0A6P8IUV2</accession>
<dbReference type="OrthoDB" id="10263291at2759"/>
<organism evidence="20 21">
    <name type="scientific">Actinia tenebrosa</name>
    <name type="common">Australian red waratah sea anemone</name>
    <dbReference type="NCBI Taxonomy" id="6105"/>
    <lineage>
        <taxon>Eukaryota</taxon>
        <taxon>Metazoa</taxon>
        <taxon>Cnidaria</taxon>
        <taxon>Anthozoa</taxon>
        <taxon>Hexacorallia</taxon>
        <taxon>Actiniaria</taxon>
        <taxon>Actiniidae</taxon>
        <taxon>Actinia</taxon>
    </lineage>
</organism>
<evidence type="ECO:0000256" key="3">
    <source>
        <dbReference type="ARBA" id="ARBA00005525"/>
    </source>
</evidence>
<evidence type="ECO:0000256" key="8">
    <source>
        <dbReference type="ARBA" id="ARBA00022650"/>
    </source>
</evidence>
<evidence type="ECO:0000313" key="20">
    <source>
        <dbReference type="Proteomes" id="UP000515163"/>
    </source>
</evidence>
<dbReference type="GeneID" id="116305329"/>
<feature type="domain" description="Pyrroline-5-carboxylate reductase dimerisation" evidence="19">
    <location>
        <begin position="163"/>
        <end position="267"/>
    </location>
</feature>
<proteinExistence type="inferred from homology"/>
<name>A0A6P8IUV2_ACTTE</name>
<dbReference type="Pfam" id="PF03807">
    <property type="entry name" value="F420_oxidored"/>
    <property type="match status" value="1"/>
</dbReference>
<evidence type="ECO:0000256" key="6">
    <source>
        <dbReference type="ARBA" id="ARBA00022490"/>
    </source>
</evidence>
<dbReference type="SUPFAM" id="SSF48179">
    <property type="entry name" value="6-phosphogluconate dehydrogenase C-terminal domain-like"/>
    <property type="match status" value="1"/>
</dbReference>
<evidence type="ECO:0000256" key="17">
    <source>
        <dbReference type="PIRSR" id="PIRSR000193-1"/>
    </source>
</evidence>
<protein>
    <recommendedName>
        <fullName evidence="5">Pyrroline-5-carboxylate reductase</fullName>
        <ecNumber evidence="4">1.5.1.2</ecNumber>
    </recommendedName>
    <alternativeName>
        <fullName evidence="12">Pyrroline-5-carboxylate reductase 3</fullName>
    </alternativeName>
    <alternativeName>
        <fullName evidence="13">Pyrroline-5-carboxylate reductase-like protein</fullName>
    </alternativeName>
</protein>
<dbReference type="Proteomes" id="UP000515163">
    <property type="component" value="Unplaced"/>
</dbReference>
<evidence type="ECO:0000256" key="7">
    <source>
        <dbReference type="ARBA" id="ARBA00022605"/>
    </source>
</evidence>
<evidence type="ECO:0000256" key="5">
    <source>
        <dbReference type="ARBA" id="ARBA00021413"/>
    </source>
</evidence>
<keyword evidence="10" id="KW-0560">Oxidoreductase</keyword>
<dbReference type="RefSeq" id="XP_031571086.1">
    <property type="nucleotide sequence ID" value="XM_031715226.1"/>
</dbReference>
<evidence type="ECO:0000256" key="13">
    <source>
        <dbReference type="ARBA" id="ARBA00042532"/>
    </source>
</evidence>
<feature type="binding site" evidence="17">
    <location>
        <position position="60"/>
    </location>
    <ligand>
        <name>NADPH</name>
        <dbReference type="ChEBI" id="CHEBI:57783"/>
    </ligand>
</feature>
<keyword evidence="8" id="KW-0641">Proline biosynthesis</keyword>
<keyword evidence="9 17" id="KW-0521">NADP</keyword>
<comment type="pathway">
    <text evidence="2">Amino-acid biosynthesis; L-proline biosynthesis; L-proline from L-glutamate 5-semialdehyde: step 1/1.</text>
</comment>
<dbReference type="GO" id="GO:0005737">
    <property type="term" value="C:cytoplasm"/>
    <property type="evidence" value="ECO:0007669"/>
    <property type="project" value="UniProtKB-SubCell"/>
</dbReference>
<evidence type="ECO:0000259" key="19">
    <source>
        <dbReference type="Pfam" id="PF14748"/>
    </source>
</evidence>
<dbReference type="PIRSF" id="PIRSF000193">
    <property type="entry name" value="Pyrrol-5-carb_rd"/>
    <property type="match status" value="1"/>
</dbReference>
<dbReference type="PANTHER" id="PTHR11645">
    <property type="entry name" value="PYRROLINE-5-CARBOXYLATE REDUCTASE"/>
    <property type="match status" value="1"/>
</dbReference>
<dbReference type="HAMAP" id="MF_01925">
    <property type="entry name" value="P5C_reductase"/>
    <property type="match status" value="1"/>
</dbReference>
<comment type="subcellular location">
    <subcellularLocation>
        <location evidence="1">Cytoplasm</location>
    </subcellularLocation>
</comment>
<comment type="function">
    <text evidence="14">Oxidoreductase that catalyzes the last step in proline biosynthesis, which corresponds to the reduction of pyrroline-5-carboxylate (P5C) to L-proline using NAD(P)H. Proline is synthesized from either glutamate or ornithine; both are converted to P5C, and then to proline via pyrroline-5-carboxylate reductases (PYCRs). PYCR3 is exclusively linked to the biosynthesis of proline from ornithine.</text>
</comment>
<dbReference type="AlphaFoldDB" id="A0A6P8IUV2"/>
<gene>
    <name evidence="21" type="primary">LOC116305329</name>
</gene>
<dbReference type="SUPFAM" id="SSF51735">
    <property type="entry name" value="NAD(P)-binding Rossmann-fold domains"/>
    <property type="match status" value="1"/>
</dbReference>
<comment type="similarity">
    <text evidence="3">Belongs to the pyrroline-5-carboxylate reductase family.</text>
</comment>
<dbReference type="UniPathway" id="UPA00098">
    <property type="reaction ID" value="UER00361"/>
</dbReference>
<evidence type="ECO:0000256" key="14">
    <source>
        <dbReference type="ARBA" id="ARBA00049975"/>
    </source>
</evidence>
<dbReference type="InterPro" id="IPR036291">
    <property type="entry name" value="NAD(P)-bd_dom_sf"/>
</dbReference>
<evidence type="ECO:0000313" key="21">
    <source>
        <dbReference type="RefSeq" id="XP_031571086.1"/>
    </source>
</evidence>
<evidence type="ECO:0000256" key="11">
    <source>
        <dbReference type="ARBA" id="ARBA00038523"/>
    </source>
</evidence>
<evidence type="ECO:0000256" key="15">
    <source>
        <dbReference type="ARBA" id="ARBA00050547"/>
    </source>
</evidence>
<feature type="domain" description="Pyrroline-5-carboxylate reductase catalytic N-terminal" evidence="18">
    <location>
        <begin position="8"/>
        <end position="102"/>
    </location>
</feature>
<dbReference type="EC" id="1.5.1.2" evidence="4"/>
<evidence type="ECO:0000256" key="4">
    <source>
        <dbReference type="ARBA" id="ARBA00012855"/>
    </source>
</evidence>
<dbReference type="Gene3D" id="3.40.50.720">
    <property type="entry name" value="NAD(P)-binding Rossmann-like Domain"/>
    <property type="match status" value="1"/>
</dbReference>